<dbReference type="EMBL" id="VSSQ01057074">
    <property type="protein sequence ID" value="MPN10884.1"/>
    <property type="molecule type" value="Genomic_DNA"/>
</dbReference>
<name>A0A645FEG1_9ZZZZ</name>
<organism evidence="1">
    <name type="scientific">bioreactor metagenome</name>
    <dbReference type="NCBI Taxonomy" id="1076179"/>
    <lineage>
        <taxon>unclassified sequences</taxon>
        <taxon>metagenomes</taxon>
        <taxon>ecological metagenomes</taxon>
    </lineage>
</organism>
<proteinExistence type="predicted"/>
<reference evidence="1" key="1">
    <citation type="submission" date="2019-08" db="EMBL/GenBank/DDBJ databases">
        <authorList>
            <person name="Kucharzyk K."/>
            <person name="Murdoch R.W."/>
            <person name="Higgins S."/>
            <person name="Loffler F."/>
        </authorList>
    </citation>
    <scope>NUCLEOTIDE SEQUENCE</scope>
</reference>
<protein>
    <submittedName>
        <fullName evidence="1">Uncharacterized protein</fullName>
    </submittedName>
</protein>
<dbReference type="AlphaFoldDB" id="A0A645FEG1"/>
<sequence length="171" mass="16876">MLPSAVAAKNASLTSALFARAVVFSAVACVMTGVAGFTVSGTSLSFVTGLSSFVTTVGVTGAGVGTGSGAAGSSTVTVQLAVVFEAEPVAEITAMPALTAVTLPAESTVATAVSLDFHVKVSSSAVDVAFTVSDSSVLSVRDAGVTATLPYTLTTVTTFTYSSFSIFAVIL</sequence>
<comment type="caution">
    <text evidence="1">The sequence shown here is derived from an EMBL/GenBank/DDBJ whole genome shotgun (WGS) entry which is preliminary data.</text>
</comment>
<accession>A0A645FEG1</accession>
<gene>
    <name evidence="1" type="ORF">SDC9_158181</name>
</gene>
<evidence type="ECO:0000313" key="1">
    <source>
        <dbReference type="EMBL" id="MPN10884.1"/>
    </source>
</evidence>